<keyword evidence="10" id="KW-1185">Reference proteome</keyword>
<gene>
    <name evidence="9" type="primary">LOC107746035</name>
</gene>
<evidence type="ECO:0000313" key="10">
    <source>
        <dbReference type="Proteomes" id="UP000472270"/>
    </source>
</evidence>
<dbReference type="GO" id="GO:0006886">
    <property type="term" value="P:intracellular protein transport"/>
    <property type="evidence" value="ECO:0007669"/>
    <property type="project" value="TreeGrafter"/>
</dbReference>
<dbReference type="PANTHER" id="PTHR13364">
    <property type="entry name" value="DEFECTIVE SPERMATOGENESIS PROTEIN 39"/>
    <property type="match status" value="1"/>
</dbReference>
<evidence type="ECO:0000313" key="9">
    <source>
        <dbReference type="Ensembl" id="ENSSRHP00000090700.1"/>
    </source>
</evidence>
<reference evidence="9" key="1">
    <citation type="submission" date="2025-08" db="UniProtKB">
        <authorList>
            <consortium name="Ensembl"/>
        </authorList>
    </citation>
    <scope>IDENTIFICATION</scope>
</reference>
<evidence type="ECO:0000256" key="4">
    <source>
        <dbReference type="ARBA" id="ARBA00019368"/>
    </source>
</evidence>
<evidence type="ECO:0000256" key="8">
    <source>
        <dbReference type="ARBA" id="ARBA00031270"/>
    </source>
</evidence>
<dbReference type="AlphaFoldDB" id="A0A673MR48"/>
<dbReference type="PANTHER" id="PTHR13364:SF6">
    <property type="entry name" value="SPERMATOGENESIS-DEFECTIVE PROTEIN 39 HOMOLOG"/>
    <property type="match status" value="1"/>
</dbReference>
<comment type="subcellular location">
    <subcellularLocation>
        <location evidence="2">Cytoplasmic vesicle</location>
    </subcellularLocation>
    <subcellularLocation>
        <location evidence="1">Early endosome</location>
    </subcellularLocation>
    <subcellularLocation>
        <location evidence="3">Late endosome</location>
    </subcellularLocation>
</comment>
<dbReference type="Proteomes" id="UP000472270">
    <property type="component" value="Unassembled WGS sequence"/>
</dbReference>
<keyword evidence="5" id="KW-0967">Endosome</keyword>
<dbReference type="InterPro" id="IPR040057">
    <property type="entry name" value="Spe-39"/>
</dbReference>
<name>A0A673MR48_9TELE</name>
<dbReference type="Ensembl" id="ENSSRHT00000093150.1">
    <property type="protein sequence ID" value="ENSSRHP00000090700.1"/>
    <property type="gene ID" value="ENSSRHG00000044416.1"/>
</dbReference>
<evidence type="ECO:0000256" key="1">
    <source>
        <dbReference type="ARBA" id="ARBA00004412"/>
    </source>
</evidence>
<evidence type="ECO:0000256" key="6">
    <source>
        <dbReference type="ARBA" id="ARBA00023329"/>
    </source>
</evidence>
<accession>A0A673MR48</accession>
<dbReference type="GO" id="GO:0007034">
    <property type="term" value="P:vacuolar transport"/>
    <property type="evidence" value="ECO:0007669"/>
    <property type="project" value="TreeGrafter"/>
</dbReference>
<sequence length="430" mass="50113">MTRAKPEDDEYWNSSKFKAFTFDDEDDEFSQLKESKRAVNSILVDDDDEDEDDVERVSWSGEPVGSISWSVKETASSIRSGSEQSFPKIDTTPSLSKQGSGYSLSSLFKGNLHVFVHCFLAFSDTSSRTYAPELRKPKSDGKKVMFLFFVIVAEILFRELMARDVALRHYVHYLKEMGEQKLLVELLKALGRTEDMALMHYKEHLNIKDEGRRRDFLKSCLSLPFSQDDATYVQDHYTLLERQIIIEVRESIAEIFKKFPRKASILNMPIITTLYYSCFYHYGESEGTFSSPSNIRKTFRISEKQYILTALGARAKLKSWFDVDSLFNTKNWLGYTKKRSPIGFHRVVDILHKNSAPVQVLQEYVNLIDDPDLKLSGALKYKCHDIVINTYRDLKDRQQLIVYREKLERDSPEYRKIQDLLNNVQIRWKN</sequence>
<evidence type="ECO:0000256" key="3">
    <source>
        <dbReference type="ARBA" id="ARBA00004603"/>
    </source>
</evidence>
<evidence type="ECO:0000256" key="7">
    <source>
        <dbReference type="ARBA" id="ARBA00029984"/>
    </source>
</evidence>
<dbReference type="GO" id="GO:0005769">
    <property type="term" value="C:early endosome"/>
    <property type="evidence" value="ECO:0007669"/>
    <property type="project" value="UniProtKB-SubCell"/>
</dbReference>
<reference evidence="9" key="2">
    <citation type="submission" date="2025-09" db="UniProtKB">
        <authorList>
            <consortium name="Ensembl"/>
        </authorList>
    </citation>
    <scope>IDENTIFICATION</scope>
</reference>
<keyword evidence="6" id="KW-0968">Cytoplasmic vesicle</keyword>
<proteinExistence type="predicted"/>
<evidence type="ECO:0000256" key="2">
    <source>
        <dbReference type="ARBA" id="ARBA00004541"/>
    </source>
</evidence>
<evidence type="ECO:0000256" key="5">
    <source>
        <dbReference type="ARBA" id="ARBA00022753"/>
    </source>
</evidence>
<protein>
    <recommendedName>
        <fullName evidence="4">Spermatogenesis-defective protein 39 homolog</fullName>
    </recommendedName>
    <alternativeName>
        <fullName evidence="7">VPS33B-interacting protein in apical-basolateral polarity regulator</fullName>
    </alternativeName>
    <alternativeName>
        <fullName evidence="8">VPS33B-interacting protein in polarity and apical restriction</fullName>
    </alternativeName>
</protein>
<dbReference type="GO" id="GO:0005770">
    <property type="term" value="C:late endosome"/>
    <property type="evidence" value="ECO:0007669"/>
    <property type="project" value="UniProtKB-SubCell"/>
</dbReference>
<organism evidence="9 10">
    <name type="scientific">Sinocyclocheilus rhinocerous</name>
    <dbReference type="NCBI Taxonomy" id="307959"/>
    <lineage>
        <taxon>Eukaryota</taxon>
        <taxon>Metazoa</taxon>
        <taxon>Chordata</taxon>
        <taxon>Craniata</taxon>
        <taxon>Vertebrata</taxon>
        <taxon>Euteleostomi</taxon>
        <taxon>Actinopterygii</taxon>
        <taxon>Neopterygii</taxon>
        <taxon>Teleostei</taxon>
        <taxon>Ostariophysi</taxon>
        <taxon>Cypriniformes</taxon>
        <taxon>Cyprinidae</taxon>
        <taxon>Cyprininae</taxon>
        <taxon>Sinocyclocheilus</taxon>
    </lineage>
</organism>